<reference evidence="4" key="2">
    <citation type="journal article" date="2023" name="Science">
        <title>Genomic signatures of disease resistance in endangered staghorn corals.</title>
        <authorList>
            <person name="Vollmer S.V."/>
            <person name="Selwyn J.D."/>
            <person name="Despard B.A."/>
            <person name="Roesel C.L."/>
        </authorList>
    </citation>
    <scope>NUCLEOTIDE SEQUENCE</scope>
    <source>
        <strain evidence="4">K2</strain>
    </source>
</reference>
<keyword evidence="5" id="KW-1185">Reference proteome</keyword>
<dbReference type="InterPro" id="IPR050656">
    <property type="entry name" value="PINX1"/>
</dbReference>
<protein>
    <recommendedName>
        <fullName evidence="1">G patch domain-containing protein 4</fullName>
    </recommendedName>
</protein>
<accession>A0AAD9VCF5</accession>
<feature type="region of interest" description="Disordered" evidence="2">
    <location>
        <begin position="218"/>
        <end position="275"/>
    </location>
</feature>
<gene>
    <name evidence="4" type="ORF">P5673_006345</name>
</gene>
<proteinExistence type="predicted"/>
<dbReference type="Proteomes" id="UP001249851">
    <property type="component" value="Unassembled WGS sequence"/>
</dbReference>
<evidence type="ECO:0000256" key="1">
    <source>
        <dbReference type="ARBA" id="ARBA00040365"/>
    </source>
</evidence>
<name>A0AAD9VCF5_ACRCE</name>
<dbReference type="Pfam" id="PF01585">
    <property type="entry name" value="G-patch"/>
    <property type="match status" value="1"/>
</dbReference>
<dbReference type="InterPro" id="IPR000467">
    <property type="entry name" value="G_patch_dom"/>
</dbReference>
<evidence type="ECO:0000259" key="3">
    <source>
        <dbReference type="PROSITE" id="PS50174"/>
    </source>
</evidence>
<dbReference type="PROSITE" id="PS50174">
    <property type="entry name" value="G_PATCH"/>
    <property type="match status" value="1"/>
</dbReference>
<dbReference type="PANTHER" id="PTHR23149:SF9">
    <property type="entry name" value="G PATCH DOMAIN-CONTAINING PROTEIN 4"/>
    <property type="match status" value="1"/>
</dbReference>
<feature type="compositionally biased region" description="Basic residues" evidence="2">
    <location>
        <begin position="224"/>
        <end position="239"/>
    </location>
</feature>
<feature type="domain" description="G-patch" evidence="3">
    <location>
        <begin position="15"/>
        <end position="61"/>
    </location>
</feature>
<feature type="compositionally biased region" description="Basic and acidic residues" evidence="2">
    <location>
        <begin position="249"/>
        <end position="261"/>
    </location>
</feature>
<feature type="compositionally biased region" description="Basic residues" evidence="2">
    <location>
        <begin position="262"/>
        <end position="275"/>
    </location>
</feature>
<evidence type="ECO:0000313" key="4">
    <source>
        <dbReference type="EMBL" id="KAK2569418.1"/>
    </source>
</evidence>
<evidence type="ECO:0000256" key="2">
    <source>
        <dbReference type="SAM" id="MobiDB-lite"/>
    </source>
</evidence>
<dbReference type="GO" id="GO:0003676">
    <property type="term" value="F:nucleic acid binding"/>
    <property type="evidence" value="ECO:0007669"/>
    <property type="project" value="InterPro"/>
</dbReference>
<sequence>MLVMAYHVKMKKKKKEEFARSQLEKYGWCEGKGLGKQENGISKAIKVNIKTDSAGVGFDAGDQFSFHWWDHVFNKAAKSIEIQESEEGVEVRKSSKTSCDVSNKRPNKTSGKPLLYGRFVKASFQSQSIVGEDSDEDSDKEKDFSNFFSDEELFQACGGGTAHKAARHGLGLNGKLQRVEEQERLEITQSSKNGASGCVLYDDMDSLIVGKECEQKWKETKKCEKSRKKVNERRKRKRKHGDEAENENEDRKGKDLCDVEKRSRKKKEKRKKKNC</sequence>
<comment type="caution">
    <text evidence="4">The sequence shown here is derived from an EMBL/GenBank/DDBJ whole genome shotgun (WGS) entry which is preliminary data.</text>
</comment>
<dbReference type="EMBL" id="JARQWQ010000010">
    <property type="protein sequence ID" value="KAK2569418.1"/>
    <property type="molecule type" value="Genomic_DNA"/>
</dbReference>
<dbReference type="PANTHER" id="PTHR23149">
    <property type="entry name" value="G PATCH DOMAIN CONTAINING PROTEIN"/>
    <property type="match status" value="1"/>
</dbReference>
<reference evidence="4" key="1">
    <citation type="journal article" date="2023" name="G3 (Bethesda)">
        <title>Whole genome assembly and annotation of the endangered Caribbean coral Acropora cervicornis.</title>
        <authorList>
            <person name="Selwyn J.D."/>
            <person name="Vollmer S.V."/>
        </authorList>
    </citation>
    <scope>NUCLEOTIDE SEQUENCE</scope>
    <source>
        <strain evidence="4">K2</strain>
    </source>
</reference>
<dbReference type="SMART" id="SM00443">
    <property type="entry name" value="G_patch"/>
    <property type="match status" value="1"/>
</dbReference>
<organism evidence="4 5">
    <name type="scientific">Acropora cervicornis</name>
    <name type="common">Staghorn coral</name>
    <dbReference type="NCBI Taxonomy" id="6130"/>
    <lineage>
        <taxon>Eukaryota</taxon>
        <taxon>Metazoa</taxon>
        <taxon>Cnidaria</taxon>
        <taxon>Anthozoa</taxon>
        <taxon>Hexacorallia</taxon>
        <taxon>Scleractinia</taxon>
        <taxon>Astrocoeniina</taxon>
        <taxon>Acroporidae</taxon>
        <taxon>Acropora</taxon>
    </lineage>
</organism>
<dbReference type="GO" id="GO:0005730">
    <property type="term" value="C:nucleolus"/>
    <property type="evidence" value="ECO:0007669"/>
    <property type="project" value="TreeGrafter"/>
</dbReference>
<dbReference type="AlphaFoldDB" id="A0AAD9VCF5"/>
<evidence type="ECO:0000313" key="5">
    <source>
        <dbReference type="Proteomes" id="UP001249851"/>
    </source>
</evidence>